<protein>
    <recommendedName>
        <fullName evidence="8">Active breakpoint cluster region-related protein</fullName>
    </recommendedName>
</protein>
<dbReference type="Pfam" id="PF00621">
    <property type="entry name" value="RhoGEF"/>
    <property type="match status" value="1"/>
</dbReference>
<evidence type="ECO:0008006" key="8">
    <source>
        <dbReference type="Google" id="ProtNLM"/>
    </source>
</evidence>
<feature type="compositionally biased region" description="Polar residues" evidence="2">
    <location>
        <begin position="596"/>
        <end position="605"/>
    </location>
</feature>
<feature type="region of interest" description="Disordered" evidence="2">
    <location>
        <begin position="62"/>
        <end position="89"/>
    </location>
</feature>
<dbReference type="InterPro" id="IPR037769">
    <property type="entry name" value="Abr/Bcr"/>
</dbReference>
<dbReference type="InterPro" id="IPR000198">
    <property type="entry name" value="RhoGAP_dom"/>
</dbReference>
<evidence type="ECO:0000256" key="2">
    <source>
        <dbReference type="SAM" id="MobiDB-lite"/>
    </source>
</evidence>
<dbReference type="Gene3D" id="2.30.29.30">
    <property type="entry name" value="Pleckstrin-homology domain (PH domain)/Phosphotyrosine-binding domain (PTB)"/>
    <property type="match status" value="1"/>
</dbReference>
<feature type="compositionally biased region" description="Polar residues" evidence="2">
    <location>
        <begin position="71"/>
        <end position="80"/>
    </location>
</feature>
<feature type="domain" description="DH" evidence="4">
    <location>
        <begin position="624"/>
        <end position="819"/>
    </location>
</feature>
<reference evidence="6" key="1">
    <citation type="submission" date="2021-01" db="UniProtKB">
        <authorList>
            <consortium name="EnsemblMetazoa"/>
        </authorList>
    </citation>
    <scope>IDENTIFICATION</scope>
</reference>
<dbReference type="RefSeq" id="XP_022667000.1">
    <property type="nucleotide sequence ID" value="XM_022811265.1"/>
</dbReference>
<dbReference type="Gene3D" id="1.20.900.10">
    <property type="entry name" value="Dbl homology (DH) domain"/>
    <property type="match status" value="1"/>
</dbReference>
<evidence type="ECO:0000259" key="5">
    <source>
        <dbReference type="PROSITE" id="PS50238"/>
    </source>
</evidence>
<feature type="compositionally biased region" description="Acidic residues" evidence="2">
    <location>
        <begin position="475"/>
        <end position="484"/>
    </location>
</feature>
<dbReference type="Gene3D" id="1.10.555.10">
    <property type="entry name" value="Rho GTPase activation protein"/>
    <property type="match status" value="1"/>
</dbReference>
<evidence type="ECO:0000313" key="7">
    <source>
        <dbReference type="Proteomes" id="UP000594260"/>
    </source>
</evidence>
<accession>A0A7M7KHU7</accession>
<dbReference type="SMART" id="SM00325">
    <property type="entry name" value="RhoGEF"/>
    <property type="match status" value="1"/>
</dbReference>
<dbReference type="SUPFAM" id="SSF48065">
    <property type="entry name" value="DBL homology domain (DH-domain)"/>
    <property type="match status" value="1"/>
</dbReference>
<dbReference type="InterPro" id="IPR011993">
    <property type="entry name" value="PH-like_dom_sf"/>
</dbReference>
<dbReference type="EnsemblMetazoa" id="XM_022811265">
    <property type="protein sequence ID" value="XP_022667000"/>
    <property type="gene ID" value="LOC111252803"/>
</dbReference>
<feature type="compositionally biased region" description="Polar residues" evidence="2">
    <location>
        <begin position="1004"/>
        <end position="1027"/>
    </location>
</feature>
<dbReference type="InterPro" id="IPR008936">
    <property type="entry name" value="Rho_GTPase_activation_prot"/>
</dbReference>
<keyword evidence="7" id="KW-1185">Reference proteome</keyword>
<dbReference type="SMART" id="SM00324">
    <property type="entry name" value="RhoGAP"/>
    <property type="match status" value="1"/>
</dbReference>
<sequence>MEFSDLQRSWADRFPQDKLSLIFEEDMKTLLTTHKARVAQLRKELAQEEFLVEYFERALNDERQRRRSVTSEEPASQSPLVLSRENSFKDDSQIGPEIPIAVHSSNPPINPVDPESYVTVIAVSSQDEGEIRPKKKPPAPPPKRVARWPPASTVNALGTTSPVTTPDEAESTLFAQVAQSSLSTFGKPKFGSQLSNQSTASSTSSFQLALSSFRQATTEPSTPSTPVTPTSADRAASTTCSRSLDHPSVVASASDLSSSQSKSNDSSLERNTNTTKSADSSLERSSLFSGSSPATSALQVERSASCRLERHASSASSHSQSSRLTAGDDTTEQRSNSSGNSKRSTLHLLKDTLKDTTMMNTTTSNNNSHHHNSERSVTTSNGGSPAAGLLDLDCNYAGHRKLDKTSTLSSNDSSFDGLDDAPIYDTVAADETDAEESTDGTYDSVRCGSRQEAPEQDYVEFGGYGRIPASLVTDSTEEDSDGEEPSARSREILQPIAKSCEDLRAPVASRCDGSELRPSRRPPPVPGKPTGGGIAPPVPQIPLRRGRSEERLDGDSGVYSSSMESYLSSKTSPQLHRPKKSKEKHESEIPEKQLRRSQGSNSSLVEDSPDKAKEVDGVNLFILQVRKIIESVIESETAYVDCLDVLHQYGKALGSATRTNQAVLSREDVDTIFFKIEQLLDVHRNFRDGLRRNLQNPTVSGAGGAIEIRRPTIGENFKFLASRLEVYNLFLQNYSKAIETVRRCSINNAKFDELSKNMKMKGQTTSLEDLLHKPVARIQKNALVIDDLLQATSFSHPDYNNLKTASKLTQHFLENLKTNSTLESMFPPPSRLLQDRASRHVVRNVFMVQLEGHRKLRHLFLFNDVLVCAKCKTNGRTRYLEVKWFIPLNEVTLLDPEGEAEPIREQHPANVCQLRSRANSIRDQIRKLENKRGPVGCQGGVTTSRPMDKLRRKLSDLEAALMLHSPHLPFKIGHKNHKVFQFFVSSEFERQQWIEAIHALQQQMQGTASNQTSSHSASKASGQNPSGVNLPIPHTPPTIYELNTCIAAAGSKSTLGSRPTDDLLLGELHVHVVSLQGGETEPSATAVSATGSAVGLSQMTSIAAASVNTCQMHICLEVDSYGHFFRKGRTKTAPLTAGAEARFRQELIMDVDGSQTLRILLYEELPQGPPLLRGKATFELSKSWLTEHFQDRSISLQEYTLNLSIKYVPYQQCLRRNLDTKPVGTFGLKIEQVCKKEKSPVPFLINCCVREVEKRGINEVGIYRLSGSTSDVQRLRRVFENDPFEAEQLLREVDINAVAHLLKLYLRELPEALFTDQLYPDLFEALSQPEPEEKSARLLALFQRLPAINRNIVMHLIDHMVVINRHEEHNKMSINNLATVFGPTLIRPNAGTTGNHDKDLLTCGTVDVMAQASILHFFLKRKVSGLPLEEPIESAHM</sequence>
<dbReference type="Proteomes" id="UP000594260">
    <property type="component" value="Unplaced"/>
</dbReference>
<feature type="compositionally biased region" description="Polar residues" evidence="2">
    <location>
        <begin position="333"/>
        <end position="343"/>
    </location>
</feature>
<dbReference type="InterPro" id="IPR000219">
    <property type="entry name" value="DH_dom"/>
</dbReference>
<dbReference type="PANTHER" id="PTHR23182:SF1">
    <property type="entry name" value="RHO GTPASE ACTIVATING PROTEIN AT 1A, ISOFORM E"/>
    <property type="match status" value="1"/>
</dbReference>
<dbReference type="CTD" id="5740235"/>
<dbReference type="PROSITE" id="PS50003">
    <property type="entry name" value="PH_DOMAIN"/>
    <property type="match status" value="1"/>
</dbReference>
<evidence type="ECO:0000256" key="1">
    <source>
        <dbReference type="ARBA" id="ARBA00022468"/>
    </source>
</evidence>
<feature type="region of interest" description="Disordered" evidence="2">
    <location>
        <begin position="428"/>
        <end position="455"/>
    </location>
</feature>
<feature type="compositionally biased region" description="Low complexity" evidence="2">
    <location>
        <begin position="556"/>
        <end position="572"/>
    </location>
</feature>
<dbReference type="PROSITE" id="PS50010">
    <property type="entry name" value="DH_2"/>
    <property type="match status" value="1"/>
</dbReference>
<dbReference type="GO" id="GO:0016020">
    <property type="term" value="C:membrane"/>
    <property type="evidence" value="ECO:0007669"/>
    <property type="project" value="TreeGrafter"/>
</dbReference>
<dbReference type="Gene3D" id="4.10.280.30">
    <property type="entry name" value="Bcr-Abl oncoprotein oligomerisation domain"/>
    <property type="match status" value="1"/>
</dbReference>
<dbReference type="InterPro" id="IPR001849">
    <property type="entry name" value="PH_domain"/>
</dbReference>
<dbReference type="InterPro" id="IPR001331">
    <property type="entry name" value="GDS_CDC24_CS"/>
</dbReference>
<feature type="compositionally biased region" description="Low complexity" evidence="2">
    <location>
        <begin position="358"/>
        <end position="367"/>
    </location>
</feature>
<evidence type="ECO:0000259" key="3">
    <source>
        <dbReference type="PROSITE" id="PS50003"/>
    </source>
</evidence>
<dbReference type="SUPFAM" id="SSF48350">
    <property type="entry name" value="GTPase activation domain, GAP"/>
    <property type="match status" value="1"/>
</dbReference>
<dbReference type="OrthoDB" id="2155291at2759"/>
<dbReference type="InterPro" id="IPR036481">
    <property type="entry name" value="Bcr-Abl_oncoprot_oligo_sf"/>
</dbReference>
<dbReference type="GeneID" id="111252803"/>
<dbReference type="PROSITE" id="PS50238">
    <property type="entry name" value="RHOGAP"/>
    <property type="match status" value="1"/>
</dbReference>
<dbReference type="KEGG" id="vde:111252803"/>
<dbReference type="PROSITE" id="PS00741">
    <property type="entry name" value="DH_1"/>
    <property type="match status" value="1"/>
</dbReference>
<name>A0A7M7KHU7_VARDE</name>
<feature type="compositionally biased region" description="Low complexity" evidence="2">
    <location>
        <begin position="213"/>
        <end position="231"/>
    </location>
</feature>
<evidence type="ECO:0000313" key="6">
    <source>
        <dbReference type="EnsemblMetazoa" id="XP_022667000"/>
    </source>
</evidence>
<proteinExistence type="predicted"/>
<feature type="compositionally biased region" description="Low complexity" evidence="2">
    <location>
        <begin position="313"/>
        <end position="322"/>
    </location>
</feature>
<dbReference type="Pfam" id="PF00620">
    <property type="entry name" value="RhoGAP"/>
    <property type="match status" value="1"/>
</dbReference>
<dbReference type="GO" id="GO:0035556">
    <property type="term" value="P:intracellular signal transduction"/>
    <property type="evidence" value="ECO:0007669"/>
    <property type="project" value="InterPro"/>
</dbReference>
<feature type="region of interest" description="Disordered" evidence="2">
    <location>
        <begin position="470"/>
        <end position="610"/>
    </location>
</feature>
<keyword evidence="1" id="KW-0343">GTPase activation</keyword>
<feature type="compositionally biased region" description="Basic and acidic residues" evidence="2">
    <location>
        <begin position="583"/>
        <end position="594"/>
    </location>
</feature>
<feature type="compositionally biased region" description="Low complexity" evidence="2">
    <location>
        <begin position="248"/>
        <end position="266"/>
    </location>
</feature>
<feature type="region of interest" description="Disordered" evidence="2">
    <location>
        <begin position="1004"/>
        <end position="1030"/>
    </location>
</feature>
<dbReference type="InParanoid" id="A0A7M7KHU7"/>
<organism evidence="6 7">
    <name type="scientific">Varroa destructor</name>
    <name type="common">Honeybee mite</name>
    <dbReference type="NCBI Taxonomy" id="109461"/>
    <lineage>
        <taxon>Eukaryota</taxon>
        <taxon>Metazoa</taxon>
        <taxon>Ecdysozoa</taxon>
        <taxon>Arthropoda</taxon>
        <taxon>Chelicerata</taxon>
        <taxon>Arachnida</taxon>
        <taxon>Acari</taxon>
        <taxon>Parasitiformes</taxon>
        <taxon>Mesostigmata</taxon>
        <taxon>Gamasina</taxon>
        <taxon>Dermanyssoidea</taxon>
        <taxon>Varroidae</taxon>
        <taxon>Varroa</taxon>
    </lineage>
</organism>
<feature type="compositionally biased region" description="Acidic residues" evidence="2">
    <location>
        <begin position="428"/>
        <end position="438"/>
    </location>
</feature>
<feature type="region of interest" description="Disordered" evidence="2">
    <location>
        <begin position="358"/>
        <end position="384"/>
    </location>
</feature>
<feature type="compositionally biased region" description="Low complexity" evidence="2">
    <location>
        <begin position="277"/>
        <end position="292"/>
    </location>
</feature>
<dbReference type="FunCoup" id="A0A7M7KHU7">
    <property type="interactions" value="523"/>
</dbReference>
<dbReference type="SMART" id="SM00233">
    <property type="entry name" value="PH"/>
    <property type="match status" value="1"/>
</dbReference>
<evidence type="ECO:0000259" key="4">
    <source>
        <dbReference type="PROSITE" id="PS50010"/>
    </source>
</evidence>
<feature type="domain" description="PH" evidence="3">
    <location>
        <begin position="840"/>
        <end position="1002"/>
    </location>
</feature>
<dbReference type="OMA" id="AKWPPPA"/>
<dbReference type="SUPFAM" id="SSF50729">
    <property type="entry name" value="PH domain-like"/>
    <property type="match status" value="1"/>
</dbReference>
<feature type="region of interest" description="Disordered" evidence="2">
    <location>
        <begin position="213"/>
        <end position="346"/>
    </location>
</feature>
<feature type="compositionally biased region" description="Polar residues" evidence="2">
    <location>
        <begin position="152"/>
        <end position="164"/>
    </location>
</feature>
<dbReference type="Pfam" id="PF19057">
    <property type="entry name" value="PH_19"/>
    <property type="match status" value="1"/>
</dbReference>
<dbReference type="PANTHER" id="PTHR23182">
    <property type="entry name" value="BREAKPOINT CLUSTER REGION PROTEIN BCR"/>
    <property type="match status" value="1"/>
</dbReference>
<feature type="region of interest" description="Disordered" evidence="2">
    <location>
        <begin position="124"/>
        <end position="167"/>
    </location>
</feature>
<dbReference type="InterPro" id="IPR035899">
    <property type="entry name" value="DBL_dom_sf"/>
</dbReference>
<dbReference type="GO" id="GO:0005096">
    <property type="term" value="F:GTPase activator activity"/>
    <property type="evidence" value="ECO:0007669"/>
    <property type="project" value="UniProtKB-KW"/>
</dbReference>
<dbReference type="GO" id="GO:0005085">
    <property type="term" value="F:guanyl-nucleotide exchange factor activity"/>
    <property type="evidence" value="ECO:0007669"/>
    <property type="project" value="InterPro"/>
</dbReference>
<feature type="domain" description="Rho-GAP" evidence="5">
    <location>
        <begin position="1228"/>
        <end position="1426"/>
    </location>
</feature>